<proteinExistence type="predicted"/>
<comment type="caution">
    <text evidence="1">The sequence shown here is derived from an EMBL/GenBank/DDBJ whole genome shotgun (WGS) entry which is preliminary data.</text>
</comment>
<sequence>MIASVDTKGDWYVDFKAFQNLFAASGTPLPQGAKAMNTATLLYESPKKSLVGSRSFSTSGTESLSGRSMADSPPTWCSPKYRSTLETDPAADR</sequence>
<gene>
    <name evidence="1" type="ORF">PsorP6_009360</name>
</gene>
<name>A0ACC0VYU6_9STRA</name>
<protein>
    <submittedName>
        <fullName evidence="1">Uncharacterized protein</fullName>
    </submittedName>
</protein>
<dbReference type="Proteomes" id="UP001163321">
    <property type="component" value="Chromosome 5"/>
</dbReference>
<evidence type="ECO:0000313" key="2">
    <source>
        <dbReference type="Proteomes" id="UP001163321"/>
    </source>
</evidence>
<accession>A0ACC0VYU6</accession>
<organism evidence="1 2">
    <name type="scientific">Peronosclerospora sorghi</name>
    <dbReference type="NCBI Taxonomy" id="230839"/>
    <lineage>
        <taxon>Eukaryota</taxon>
        <taxon>Sar</taxon>
        <taxon>Stramenopiles</taxon>
        <taxon>Oomycota</taxon>
        <taxon>Peronosporomycetes</taxon>
        <taxon>Peronosporales</taxon>
        <taxon>Peronosporaceae</taxon>
        <taxon>Peronosclerospora</taxon>
    </lineage>
</organism>
<reference evidence="1 2" key="1">
    <citation type="journal article" date="2022" name="bioRxiv">
        <title>The genome of the oomycete Peronosclerospora sorghi, a cosmopolitan pathogen of maize and sorghum, is inflated with dispersed pseudogenes.</title>
        <authorList>
            <person name="Fletcher K."/>
            <person name="Martin F."/>
            <person name="Isakeit T."/>
            <person name="Cavanaugh K."/>
            <person name="Magill C."/>
            <person name="Michelmore R."/>
        </authorList>
    </citation>
    <scope>NUCLEOTIDE SEQUENCE [LARGE SCALE GENOMIC DNA]</scope>
    <source>
        <strain evidence="1">P6</strain>
    </source>
</reference>
<dbReference type="EMBL" id="CM047584">
    <property type="protein sequence ID" value="KAI9911708.1"/>
    <property type="molecule type" value="Genomic_DNA"/>
</dbReference>
<evidence type="ECO:0000313" key="1">
    <source>
        <dbReference type="EMBL" id="KAI9911708.1"/>
    </source>
</evidence>
<keyword evidence="2" id="KW-1185">Reference proteome</keyword>